<dbReference type="HOGENOM" id="CLU_019613_2_1_1"/>
<dbReference type="PANTHER" id="PTHR33099:SF14">
    <property type="entry name" value="PROLYL 4-HYDROXYLASE ALPHA SUBUNIT FE(2+) 2OG DIOXYGENASE DOMAIN-CONTAINING PROTEIN"/>
    <property type="match status" value="1"/>
</dbReference>
<reference evidence="2" key="1">
    <citation type="submission" date="2011-04" db="EMBL/GenBank/DDBJ databases">
        <title>Evolution of plant cell wall degrading machinery underlies the functional diversity of forest fungi.</title>
        <authorList>
            <consortium name="US DOE Joint Genome Institute (JGI-PGF)"/>
            <person name="Eastwood D.C."/>
            <person name="Floudas D."/>
            <person name="Binder M."/>
            <person name="Majcherczyk A."/>
            <person name="Schneider P."/>
            <person name="Aerts A."/>
            <person name="Asiegbu F.O."/>
            <person name="Baker S.E."/>
            <person name="Barry K."/>
            <person name="Bendiksby M."/>
            <person name="Blumentritt M."/>
            <person name="Coutinho P.M."/>
            <person name="Cullen D."/>
            <person name="Cullen D."/>
            <person name="Gathman A."/>
            <person name="Goodell B."/>
            <person name="Henrissat B."/>
            <person name="Ihrmark K."/>
            <person name="Kauserud H."/>
            <person name="Kohler A."/>
            <person name="LaButti K."/>
            <person name="Lapidus A."/>
            <person name="Lavin J.L."/>
            <person name="Lee Y.-H."/>
            <person name="Lindquist E."/>
            <person name="Lilly W."/>
            <person name="Lucas S."/>
            <person name="Morin E."/>
            <person name="Murat C."/>
            <person name="Oguiza J.A."/>
            <person name="Park J."/>
            <person name="Pisabarro A.G."/>
            <person name="Riley R."/>
            <person name="Rosling A."/>
            <person name="Salamov A."/>
            <person name="Schmidt O."/>
            <person name="Schmutz J."/>
            <person name="Skrede I."/>
            <person name="Stenlid J."/>
            <person name="Wiebenga A."/>
            <person name="Xie X."/>
            <person name="Kues U."/>
            <person name="Hibbett D.S."/>
            <person name="Hoffmeister D."/>
            <person name="Hogberg N."/>
            <person name="Martin F."/>
            <person name="Grigoriev I.V."/>
            <person name="Watkinson S.C."/>
        </authorList>
    </citation>
    <scope>NUCLEOTIDE SEQUENCE</scope>
    <source>
        <strain evidence="2">S7.9</strain>
    </source>
</reference>
<dbReference type="EMBL" id="GL945435">
    <property type="protein sequence ID" value="EGO23397.1"/>
    <property type="molecule type" value="Genomic_DNA"/>
</dbReference>
<dbReference type="AlphaFoldDB" id="F8NZX0"/>
<evidence type="ECO:0000259" key="1">
    <source>
        <dbReference type="Pfam" id="PF13640"/>
    </source>
</evidence>
<dbReference type="PANTHER" id="PTHR33099">
    <property type="entry name" value="FE2OG DIOXYGENASE DOMAIN-CONTAINING PROTEIN"/>
    <property type="match status" value="1"/>
</dbReference>
<dbReference type="GeneID" id="18819577"/>
<dbReference type="OrthoDB" id="27483at2759"/>
<accession>F8NZX0</accession>
<feature type="domain" description="Prolyl 4-hydroxylase alpha subunit Fe(2+) 2OG dioxygenase" evidence="1">
    <location>
        <begin position="125"/>
        <end position="217"/>
    </location>
</feature>
<proteinExistence type="predicted"/>
<dbReference type="Proteomes" id="UP000008064">
    <property type="component" value="Unassembled WGS sequence"/>
</dbReference>
<dbReference type="Pfam" id="PF13640">
    <property type="entry name" value="2OG-FeII_Oxy_3"/>
    <property type="match status" value="1"/>
</dbReference>
<gene>
    <name evidence="2" type="ORF">SERLADRAFT_469268</name>
</gene>
<dbReference type="InterPro" id="IPR044862">
    <property type="entry name" value="Pro_4_hyd_alph_FE2OG_OXY"/>
</dbReference>
<evidence type="ECO:0000313" key="2">
    <source>
        <dbReference type="EMBL" id="EGO23397.1"/>
    </source>
</evidence>
<dbReference type="RefSeq" id="XP_007319159.1">
    <property type="nucleotide sequence ID" value="XM_007319097.1"/>
</dbReference>
<dbReference type="KEGG" id="sla:SERLADRAFT_469268"/>
<dbReference type="Gene3D" id="2.60.120.620">
    <property type="entry name" value="q2cbj1_9rhob like domain"/>
    <property type="match status" value="1"/>
</dbReference>
<protein>
    <recommendedName>
        <fullName evidence="1">Prolyl 4-hydroxylase alpha subunit Fe(2+) 2OG dioxygenase domain-containing protein</fullName>
    </recommendedName>
</protein>
<sequence>MQAKIAALQACLADRTLYCGGTFSVSPDELVLYYGKNDDEHSHRINFSRASEEQLELLSQTCQPATFGVNQQDVLDESYRKAGKMDTTDFATRFSAESVGLVDVIRKQLLQDSNQDKGIRLEMYKLNVYGKDSFFKAHQDTPRGQNMFGSLVIVFPTNHDGGALVLRHGGKEWTFDSSGAISAASGPCVGYVAFYSDVEHEVTLVKSGYRVTITYNLYFEDESKAMVSVDPAPTSYEITMKAALSDLLSDPGVLPEGGYLGFGLRHQYPVNSETDIQNLVDCLKGSDAVIASICDQLALPYSLKVFYRSPGWESSMSTTNVLFNEVVDLRNWIEVEDVVKEMLNCYDGQVVKFVGEGGVPLGESMYSDSDSDSDSEEKYIDVLEVVDMNSVQEIETCYAAYGNEASVGHIYGHICLMVKVEAIKKSENHVVARHNCGSVHA</sequence>
<organism>
    <name type="scientific">Serpula lacrymans var. lacrymans (strain S7.9)</name>
    <name type="common">Dry rot fungus</name>
    <dbReference type="NCBI Taxonomy" id="578457"/>
    <lineage>
        <taxon>Eukaryota</taxon>
        <taxon>Fungi</taxon>
        <taxon>Dikarya</taxon>
        <taxon>Basidiomycota</taxon>
        <taxon>Agaricomycotina</taxon>
        <taxon>Agaricomycetes</taxon>
        <taxon>Agaricomycetidae</taxon>
        <taxon>Boletales</taxon>
        <taxon>Coniophorineae</taxon>
        <taxon>Serpulaceae</taxon>
        <taxon>Serpula</taxon>
    </lineage>
</organism>
<name>F8NZX0_SERL9</name>